<protein>
    <submittedName>
        <fullName evidence="5">Carboxylesterase</fullName>
    </submittedName>
</protein>
<keyword evidence="6" id="KW-1185">Reference proteome</keyword>
<evidence type="ECO:0000313" key="5">
    <source>
        <dbReference type="EMBL" id="GER24003.1"/>
    </source>
</evidence>
<dbReference type="GO" id="GO:0016020">
    <property type="term" value="C:membrane"/>
    <property type="evidence" value="ECO:0007669"/>
    <property type="project" value="TreeGrafter"/>
</dbReference>
<dbReference type="Proteomes" id="UP000325307">
    <property type="component" value="Unassembled WGS sequence"/>
</dbReference>
<feature type="active site" description="Nucleophile" evidence="1">
    <location>
        <position position="99"/>
    </location>
</feature>
<dbReference type="RefSeq" id="WP_149957603.1">
    <property type="nucleotide sequence ID" value="NZ_BKDJ01000015.1"/>
</dbReference>
<comment type="caution">
    <text evidence="5">The sequence shown here is derived from an EMBL/GenBank/DDBJ whole genome shotgun (WGS) entry which is preliminary data.</text>
</comment>
<dbReference type="AlphaFoldDB" id="A0A5A7NT90"/>
<sequence>MDILPQPPRERDAAFRRAGSSPDAVLLIHGFTSGPRSVLPWAEALSDAGFPVAVPLLPGHGTHWEDLSRTPRAAWIAAVEREFDALQATHRRVFACGLSMGGTLALRLAAARGVAGVVVANPALTFAHPAARFAGLLHRVRPTVAAIANDIALPGQDEGAYPLTPVAGVHQLGLLMAQTRALLPRIDVPVLAYRSAVDHVVPESSIAALRAGLSGAPLDVRPLPNSYHVATLDHDAGTLFSGTIDFIRSHGSTSGEEAHRG</sequence>
<evidence type="ECO:0000256" key="2">
    <source>
        <dbReference type="PIRSR" id="PIRSR017388-2"/>
    </source>
</evidence>
<dbReference type="Gene3D" id="3.40.50.1820">
    <property type="entry name" value="alpha/beta hydrolase"/>
    <property type="match status" value="1"/>
</dbReference>
<feature type="active site" description="Charge relay system" evidence="1">
    <location>
        <position position="228"/>
    </location>
</feature>
<evidence type="ECO:0000256" key="3">
    <source>
        <dbReference type="PIRSR" id="PIRSR017388-3"/>
    </source>
</evidence>
<dbReference type="PANTHER" id="PTHR43798:SF33">
    <property type="entry name" value="HYDROLASE, PUTATIVE (AFU_ORTHOLOGUE AFUA_2G14860)-RELATED"/>
    <property type="match status" value="1"/>
</dbReference>
<dbReference type="PIRSF" id="PIRSF017388">
    <property type="entry name" value="Esterase_lipase"/>
    <property type="match status" value="1"/>
</dbReference>
<dbReference type="EMBL" id="BKDJ01000015">
    <property type="protein sequence ID" value="GER24003.1"/>
    <property type="molecule type" value="Genomic_DNA"/>
</dbReference>
<dbReference type="InterPro" id="IPR012354">
    <property type="entry name" value="Esterase_lipase"/>
</dbReference>
<feature type="site" description="Important for substrate specificity" evidence="3">
    <location>
        <position position="147"/>
    </location>
</feature>
<feature type="binding site" evidence="2">
    <location>
        <position position="100"/>
    </location>
    <ligand>
        <name>substrate</name>
    </ligand>
</feature>
<dbReference type="InterPro" id="IPR029058">
    <property type="entry name" value="AB_hydrolase_fold"/>
</dbReference>
<dbReference type="GO" id="GO:0052689">
    <property type="term" value="F:carboxylic ester hydrolase activity"/>
    <property type="evidence" value="ECO:0007669"/>
    <property type="project" value="InterPro"/>
</dbReference>
<gene>
    <name evidence="5" type="primary">yvaK</name>
    <name evidence="5" type="ORF">NCCP1664_24980</name>
</gene>
<feature type="binding site" evidence="2">
    <location>
        <position position="31"/>
    </location>
    <ligand>
        <name>substrate</name>
    </ligand>
</feature>
<dbReference type="Pfam" id="PF12146">
    <property type="entry name" value="Hydrolase_4"/>
    <property type="match status" value="1"/>
</dbReference>
<dbReference type="SUPFAM" id="SSF53474">
    <property type="entry name" value="alpha/beta-Hydrolases"/>
    <property type="match status" value="1"/>
</dbReference>
<organism evidence="5 6">
    <name type="scientific">Zafaria cholistanensis</name>
    <dbReference type="NCBI Taxonomy" id="1682741"/>
    <lineage>
        <taxon>Bacteria</taxon>
        <taxon>Bacillati</taxon>
        <taxon>Actinomycetota</taxon>
        <taxon>Actinomycetes</taxon>
        <taxon>Micrococcales</taxon>
        <taxon>Micrococcaceae</taxon>
        <taxon>Zafaria</taxon>
    </lineage>
</organism>
<evidence type="ECO:0000259" key="4">
    <source>
        <dbReference type="Pfam" id="PF12146"/>
    </source>
</evidence>
<proteinExistence type="predicted"/>
<dbReference type="OrthoDB" id="9786110at2"/>
<feature type="domain" description="Serine aminopeptidase S33" evidence="4">
    <location>
        <begin position="24"/>
        <end position="233"/>
    </location>
</feature>
<name>A0A5A7NT90_9MICC</name>
<feature type="active site" description="Charge relay system" evidence="1">
    <location>
        <position position="198"/>
    </location>
</feature>
<evidence type="ECO:0000313" key="6">
    <source>
        <dbReference type="Proteomes" id="UP000325307"/>
    </source>
</evidence>
<evidence type="ECO:0000256" key="1">
    <source>
        <dbReference type="PIRSR" id="PIRSR017388-1"/>
    </source>
</evidence>
<dbReference type="PANTHER" id="PTHR43798">
    <property type="entry name" value="MONOACYLGLYCEROL LIPASE"/>
    <property type="match status" value="1"/>
</dbReference>
<reference evidence="5 6" key="1">
    <citation type="submission" date="2019-09" db="EMBL/GenBank/DDBJ databases">
        <title>Arthrobacter zafarii sp. nov., a moderately thermotolerant and halotolerant actinobacterium isolated from Cholistan desert soil of Pakistan.</title>
        <authorList>
            <person name="Amin A."/>
            <person name="Ahmed I."/>
            <person name="Khalid N."/>
            <person name="Schumann P."/>
            <person name="Busse H.J."/>
            <person name="Khan I.U."/>
            <person name="Li S."/>
            <person name="Li W.J."/>
        </authorList>
    </citation>
    <scope>NUCLEOTIDE SEQUENCE [LARGE SCALE GENOMIC DNA]</scope>
    <source>
        <strain evidence="5 6">NCCP-1664</strain>
    </source>
</reference>
<dbReference type="InterPro" id="IPR022742">
    <property type="entry name" value="Hydrolase_4"/>
</dbReference>
<dbReference type="InterPro" id="IPR050266">
    <property type="entry name" value="AB_hydrolase_sf"/>
</dbReference>
<accession>A0A5A7NT90</accession>